<evidence type="ECO:0000313" key="2">
    <source>
        <dbReference type="Proteomes" id="UP001059596"/>
    </source>
</evidence>
<dbReference type="EMBL" id="JAMKOV010000002">
    <property type="protein sequence ID" value="KAI8042057.1"/>
    <property type="molecule type" value="Genomic_DNA"/>
</dbReference>
<comment type="caution">
    <text evidence="1">The sequence shown here is derived from an EMBL/GenBank/DDBJ whole genome shotgun (WGS) entry which is preliminary data.</text>
</comment>
<sequence length="74" mass="8095">MVFQGTGTAGSVHCSLTNPSVSHWDSTTLMYSPSPETAGGEFELPALRRRRESVLVGCIFDLLAELDRLLITQK</sequence>
<dbReference type="AlphaFoldDB" id="A0A9P9YS46"/>
<keyword evidence="2" id="KW-1185">Reference proteome</keyword>
<reference evidence="1" key="1">
    <citation type="journal article" date="2023" name="Genome Biol. Evol.">
        <title>Long-read-based Genome Assembly of Drosophila gunungcola Reveals Fewer Chemosensory Genes in Flower-breeding Species.</title>
        <authorList>
            <person name="Negi A."/>
            <person name="Liao B.Y."/>
            <person name="Yeh S.D."/>
        </authorList>
    </citation>
    <scope>NUCLEOTIDE SEQUENCE</scope>
    <source>
        <strain evidence="1">Sukarami</strain>
    </source>
</reference>
<protein>
    <submittedName>
        <fullName evidence="1">Uncharacterized protein</fullName>
    </submittedName>
</protein>
<accession>A0A9P9YS46</accession>
<dbReference type="Proteomes" id="UP001059596">
    <property type="component" value="Unassembled WGS sequence"/>
</dbReference>
<evidence type="ECO:0000313" key="1">
    <source>
        <dbReference type="EMBL" id="KAI8042057.1"/>
    </source>
</evidence>
<gene>
    <name evidence="1" type="ORF">M5D96_003357</name>
</gene>
<organism evidence="1 2">
    <name type="scientific">Drosophila gunungcola</name>
    <name type="common">fruit fly</name>
    <dbReference type="NCBI Taxonomy" id="103775"/>
    <lineage>
        <taxon>Eukaryota</taxon>
        <taxon>Metazoa</taxon>
        <taxon>Ecdysozoa</taxon>
        <taxon>Arthropoda</taxon>
        <taxon>Hexapoda</taxon>
        <taxon>Insecta</taxon>
        <taxon>Pterygota</taxon>
        <taxon>Neoptera</taxon>
        <taxon>Endopterygota</taxon>
        <taxon>Diptera</taxon>
        <taxon>Brachycera</taxon>
        <taxon>Muscomorpha</taxon>
        <taxon>Ephydroidea</taxon>
        <taxon>Drosophilidae</taxon>
        <taxon>Drosophila</taxon>
        <taxon>Sophophora</taxon>
    </lineage>
</organism>
<name>A0A9P9YS46_9MUSC</name>
<proteinExistence type="predicted"/>